<feature type="region of interest" description="Disordered" evidence="3">
    <location>
        <begin position="733"/>
        <end position="756"/>
    </location>
</feature>
<keyword evidence="2" id="KW-0175">Coiled coil</keyword>
<sequence>MASIVVVVYMVQLILHHISPSGGSSHWVVTEDGRIQAQLDTVFNMKRPYDLVAFMRQEERSGMLEKLKDELLSRKDEIDKNEDRDTGLEQRFYKTDPDCLMAVKPLPEFDLYISTVLPLENKGIRPEDHIDMKKKLGSPLEAPNCELIEELPFSMDAFEHLEGMKDRTSLTGTPELGLKNAITYHDSVDEYGHRVYEALQRNTTSWVLYNMAAFFWRIKGDPYLTIECIRRALHYSPRMHKDVALISLANVLHRARYSNEAAIVVHAALDVSKELNVNHFTLGNIYAVMAEYNKSVICFENTLKIQPDFKAAAERKYAVLCHAKLEAALEAQHRSLQKTLNDLKDYQKKHDFWQHQNEKLLAEQVPANIKINQHVAHESLKLQQANTEIGEFCQMVDRDGRQVLMCTWGKKVLEDEMDFTMFGDFEHSDLIDINKREEEEEDPHIIDYTKPVRAPLYTNEKKLEAPKYNNPDSDWPAKDECDTYVQKVPDPRNLSTIYLSPENKGFEVKALLTEAQNLQPEDEHPLPWYPPVCVPLMEIPEGHRKTYDHIKSVAYDQRTRIPLKLTDSSMLPILISHVNDGIAIEEIGQRLLTALKQKIGPGWVLYNLAGLYWRIIGNNYQGVECIRRSLYLVPEEYKDVPLVNLANILYRWGRVEDAVTVMRDALDVNDLEPESHYFYANLLWATKNYTGAVKHYEKSLDILPESQETFNNLRAIKCYLKFHHAAQSAVAAKQSKNQGCPSRNKGGGATDNQETESRVICKNENGEEKCVIETRSRTKSGECNGHCTQTCTVTPIKFDSCSGEDGPLAGGPCSQKGPNQPFPHSGEDPILGGDFPTRLDEVSEHYLTKSICEGEECNHLKVQRGRKFILAPLKIHGGQRYHIKLEVENGILHQKLIFSQSIEEMYVEPHECVIFNDGTKSPGCSRPEYKNYLHSIITNKLDYEQVELILMEHLNAQNDPKHQTKCSSKSESCSCSQPPDVKPPKGPVVEKIEKVTLTWESEDSNPYEPDVSDGKEVEISPVEQLPDSELPDTNHHIGRRYHIAMPSLEECQNMPKVDFTEFTSTFLCVSAKGIDLRKHIDFETVIKRNLEEPVCMTDFHSTLELDMLPGVKNKKKLNYHPETVLKEVLQKLGGEKQPVEVLGTRIAQALKKNMTSWVLASTAALYWRVEGDAKRAIDCLRLALTTAPHDVQDTALISVANILHRSGYLNDAIVATNMALDVPIKLVVSHFTMANLYAAKGQWDKATMFYESTLGLQSTFEAAKQRLKRIKCRFFMQRPENQSGKILRP</sequence>
<keyword evidence="1" id="KW-0802">TPR repeat</keyword>
<feature type="compositionally biased region" description="Low complexity" evidence="3">
    <location>
        <begin position="965"/>
        <end position="979"/>
    </location>
</feature>
<gene>
    <name evidence="6" type="primary">LOC111119125</name>
</gene>
<feature type="signal peptide" evidence="4">
    <location>
        <begin position="1"/>
        <end position="23"/>
    </location>
</feature>
<dbReference type="GO" id="GO:0030041">
    <property type="term" value="P:actin filament polymerization"/>
    <property type="evidence" value="ECO:0007669"/>
    <property type="project" value="TreeGrafter"/>
</dbReference>
<organism evidence="5 6">
    <name type="scientific">Crassostrea virginica</name>
    <name type="common">Eastern oyster</name>
    <dbReference type="NCBI Taxonomy" id="6565"/>
    <lineage>
        <taxon>Eukaryota</taxon>
        <taxon>Metazoa</taxon>
        <taxon>Spiralia</taxon>
        <taxon>Lophotrochozoa</taxon>
        <taxon>Mollusca</taxon>
        <taxon>Bivalvia</taxon>
        <taxon>Autobranchia</taxon>
        <taxon>Pteriomorphia</taxon>
        <taxon>Ostreida</taxon>
        <taxon>Ostreoidea</taxon>
        <taxon>Ostreidae</taxon>
        <taxon>Crassostrea</taxon>
    </lineage>
</organism>
<dbReference type="PROSITE" id="PS50005">
    <property type="entry name" value="TPR"/>
    <property type="match status" value="2"/>
</dbReference>
<feature type="chain" id="PRO_5034990840" evidence="4">
    <location>
        <begin position="24"/>
        <end position="1289"/>
    </location>
</feature>
<dbReference type="RefSeq" id="XP_022314692.1">
    <property type="nucleotide sequence ID" value="XM_022458984.1"/>
</dbReference>
<reference evidence="5" key="1">
    <citation type="submission" date="2024-06" db="UniProtKB">
        <authorList>
            <consortium name="RefSeq"/>
        </authorList>
    </citation>
    <scope>NUCLEOTIDE SEQUENCE [LARGE SCALE GENOMIC DNA]</scope>
</reference>
<feature type="repeat" description="TPR" evidence="1">
    <location>
        <begin position="673"/>
        <end position="706"/>
    </location>
</feature>
<dbReference type="SUPFAM" id="SSF48452">
    <property type="entry name" value="TPR-like"/>
    <property type="match status" value="1"/>
</dbReference>
<dbReference type="InterPro" id="IPR052630">
    <property type="entry name" value="TTC17"/>
</dbReference>
<proteinExistence type="predicted"/>
<dbReference type="OrthoDB" id="2115703at2759"/>
<dbReference type="GO" id="GO:0015629">
    <property type="term" value="C:actin cytoskeleton"/>
    <property type="evidence" value="ECO:0007669"/>
    <property type="project" value="TreeGrafter"/>
</dbReference>
<feature type="repeat" description="TPR" evidence="1">
    <location>
        <begin position="276"/>
        <end position="309"/>
    </location>
</feature>
<evidence type="ECO:0000256" key="2">
    <source>
        <dbReference type="SAM" id="Coils"/>
    </source>
</evidence>
<dbReference type="Pfam" id="PF13181">
    <property type="entry name" value="TPR_8"/>
    <property type="match status" value="1"/>
</dbReference>
<evidence type="ECO:0000256" key="1">
    <source>
        <dbReference type="PROSITE-ProRule" id="PRU00339"/>
    </source>
</evidence>
<dbReference type="SMART" id="SM00028">
    <property type="entry name" value="TPR"/>
    <property type="match status" value="7"/>
</dbReference>
<dbReference type="InterPro" id="IPR019734">
    <property type="entry name" value="TPR_rpt"/>
</dbReference>
<accession>A0A8B8CFW5</accession>
<keyword evidence="5" id="KW-1185">Reference proteome</keyword>
<keyword evidence="4" id="KW-0732">Signal</keyword>
<dbReference type="FunFam" id="1.25.40.10:FF:000061">
    <property type="entry name" value="Tetratricopeptide repeat domain 17"/>
    <property type="match status" value="1"/>
</dbReference>
<dbReference type="InterPro" id="IPR011990">
    <property type="entry name" value="TPR-like_helical_dom_sf"/>
</dbReference>
<evidence type="ECO:0000256" key="3">
    <source>
        <dbReference type="SAM" id="MobiDB-lite"/>
    </source>
</evidence>
<dbReference type="GeneID" id="111119125"/>
<evidence type="ECO:0000256" key="4">
    <source>
        <dbReference type="SAM" id="SignalP"/>
    </source>
</evidence>
<dbReference type="PANTHER" id="PTHR16091">
    <property type="entry name" value="TTC17 PROTEIN"/>
    <property type="match status" value="1"/>
</dbReference>
<name>A0A8B8CFW5_CRAVI</name>
<dbReference type="Proteomes" id="UP000694844">
    <property type="component" value="Chromosome 1"/>
</dbReference>
<dbReference type="KEGG" id="cvn:111119125"/>
<dbReference type="PANTHER" id="PTHR16091:SF1">
    <property type="entry name" value="TETRATRICOPEPTIDE REPEAT PROTEIN 17"/>
    <property type="match status" value="1"/>
</dbReference>
<feature type="coiled-coil region" evidence="2">
    <location>
        <begin position="326"/>
        <end position="363"/>
    </location>
</feature>
<reference evidence="6" key="2">
    <citation type="submission" date="2025-08" db="UniProtKB">
        <authorList>
            <consortium name="RefSeq"/>
        </authorList>
    </citation>
    <scope>IDENTIFICATION</scope>
    <source>
        <tissue evidence="6">Whole sample</tissue>
    </source>
</reference>
<evidence type="ECO:0000313" key="5">
    <source>
        <dbReference type="Proteomes" id="UP000694844"/>
    </source>
</evidence>
<evidence type="ECO:0000313" key="6">
    <source>
        <dbReference type="RefSeq" id="XP_022314692.1"/>
    </source>
</evidence>
<dbReference type="Gene3D" id="1.25.40.10">
    <property type="entry name" value="Tetratricopeptide repeat domain"/>
    <property type="match status" value="3"/>
</dbReference>
<dbReference type="GO" id="GO:0005737">
    <property type="term" value="C:cytoplasm"/>
    <property type="evidence" value="ECO:0007669"/>
    <property type="project" value="TreeGrafter"/>
</dbReference>
<protein>
    <submittedName>
        <fullName evidence="6">Tetratricopeptide repeat protein 17-like isoform X1</fullName>
    </submittedName>
</protein>
<feature type="region of interest" description="Disordered" evidence="3">
    <location>
        <begin position="961"/>
        <end position="987"/>
    </location>
</feature>